<dbReference type="Gene3D" id="3.40.50.2000">
    <property type="entry name" value="Glycogen Phosphorylase B"/>
    <property type="match status" value="2"/>
</dbReference>
<dbReference type="Pfam" id="PF13439">
    <property type="entry name" value="Glyco_transf_4"/>
    <property type="match status" value="1"/>
</dbReference>
<organism evidence="3 4">
    <name type="scientific">Methylosinus sporium</name>
    <dbReference type="NCBI Taxonomy" id="428"/>
    <lineage>
        <taxon>Bacteria</taxon>
        <taxon>Pseudomonadati</taxon>
        <taxon>Pseudomonadota</taxon>
        <taxon>Alphaproteobacteria</taxon>
        <taxon>Hyphomicrobiales</taxon>
        <taxon>Methylocystaceae</taxon>
        <taxon>Methylosinus</taxon>
    </lineage>
</organism>
<dbReference type="InterPro" id="IPR050194">
    <property type="entry name" value="Glycosyltransferase_grp1"/>
</dbReference>
<dbReference type="SUPFAM" id="SSF53756">
    <property type="entry name" value="UDP-Glycosyltransferase/glycogen phosphorylase"/>
    <property type="match status" value="1"/>
</dbReference>
<reference evidence="3 4" key="1">
    <citation type="submission" date="2019-07" db="EMBL/GenBank/DDBJ databases">
        <title>Ln-dependent methylotrophs.</title>
        <authorList>
            <person name="Tani A."/>
        </authorList>
    </citation>
    <scope>NUCLEOTIDE SEQUENCE [LARGE SCALE GENOMIC DNA]</scope>
    <source>
        <strain evidence="3 4">SM89A</strain>
    </source>
</reference>
<evidence type="ECO:0000259" key="1">
    <source>
        <dbReference type="Pfam" id="PF00534"/>
    </source>
</evidence>
<dbReference type="Pfam" id="PF00534">
    <property type="entry name" value="Glycos_transf_1"/>
    <property type="match status" value="1"/>
</dbReference>
<dbReference type="InterPro" id="IPR001296">
    <property type="entry name" value="Glyco_trans_1"/>
</dbReference>
<feature type="domain" description="Glycosyltransferase subfamily 4-like N-terminal" evidence="2">
    <location>
        <begin position="22"/>
        <end position="179"/>
    </location>
</feature>
<accession>A0A549SHE5</accession>
<evidence type="ECO:0000259" key="2">
    <source>
        <dbReference type="Pfam" id="PF13439"/>
    </source>
</evidence>
<protein>
    <submittedName>
        <fullName evidence="3">Glycosyltransferase family 4 protein</fullName>
    </submittedName>
</protein>
<dbReference type="InterPro" id="IPR028098">
    <property type="entry name" value="Glyco_trans_4-like_N"/>
</dbReference>
<dbReference type="GO" id="GO:0016758">
    <property type="term" value="F:hexosyltransferase activity"/>
    <property type="evidence" value="ECO:0007669"/>
    <property type="project" value="TreeGrafter"/>
</dbReference>
<dbReference type="PANTHER" id="PTHR45947">
    <property type="entry name" value="SULFOQUINOVOSYL TRANSFERASE SQD2"/>
    <property type="match status" value="1"/>
</dbReference>
<dbReference type="Proteomes" id="UP000316781">
    <property type="component" value="Unassembled WGS sequence"/>
</dbReference>
<keyword evidence="3" id="KW-0808">Transferase</keyword>
<dbReference type="CDD" id="cd03820">
    <property type="entry name" value="GT4_AmsD-like"/>
    <property type="match status" value="1"/>
</dbReference>
<sequence length="377" mass="41488">MDGPVSRLNIALVIKAMSLPGGGAERVLASVASGLVDRGHHVTLITSDPPDTQPYYPLSPSVRRLFLGVGTVERSSRFWEVVERIWLIRREILDRRPDVVVAFMHSSYIPIGMALVGTGIPVVASEHTDLAHFRLRPLQQTLLMTTPLLASRITVVSDQIKMRYPHWLRRRMTVVPNPIVSASSEGWKEPATERKILLSVGRLSQEKDHACLIAAFAELAERFPYWTLRIVGEGELRGDLERQVADLGLAGRVDLPGAIKEIDVEYRRASLFVSPSRYESFGLATAESLINGTPAVAFDDCPGTDTLIENHVNGLLVDGRGGRVEALAMTLGKLMAAPEEIERLARASATRIRDVYGLPKALDAWESILSDFIGVSN</sequence>
<proteinExistence type="predicted"/>
<dbReference type="AlphaFoldDB" id="A0A549SHE5"/>
<gene>
    <name evidence="3" type="ORF">FM996_17625</name>
</gene>
<comment type="caution">
    <text evidence="3">The sequence shown here is derived from an EMBL/GenBank/DDBJ whole genome shotgun (WGS) entry which is preliminary data.</text>
</comment>
<dbReference type="EMBL" id="VJMF01000075">
    <property type="protein sequence ID" value="TRL29068.1"/>
    <property type="molecule type" value="Genomic_DNA"/>
</dbReference>
<dbReference type="PANTHER" id="PTHR45947:SF3">
    <property type="entry name" value="SULFOQUINOVOSYL TRANSFERASE SQD2"/>
    <property type="match status" value="1"/>
</dbReference>
<evidence type="ECO:0000313" key="3">
    <source>
        <dbReference type="EMBL" id="TRL29068.1"/>
    </source>
</evidence>
<evidence type="ECO:0000313" key="4">
    <source>
        <dbReference type="Proteomes" id="UP000316781"/>
    </source>
</evidence>
<name>A0A549SHE5_METSR</name>
<feature type="domain" description="Glycosyl transferase family 1" evidence="1">
    <location>
        <begin position="191"/>
        <end position="348"/>
    </location>
</feature>